<evidence type="ECO:0000256" key="1">
    <source>
        <dbReference type="SAM" id="MobiDB-lite"/>
    </source>
</evidence>
<reference evidence="3 4" key="1">
    <citation type="submission" date="2017-06" db="EMBL/GenBank/DDBJ databases">
        <title>A platform for efficient transgenesis in Macrostomum lignano, a flatworm model organism for stem cell research.</title>
        <authorList>
            <person name="Berezikov E."/>
        </authorList>
    </citation>
    <scope>NUCLEOTIDE SEQUENCE [LARGE SCALE GENOMIC DNA]</scope>
    <source>
        <strain evidence="3">DV1</strain>
        <tissue evidence="3">Whole organism</tissue>
    </source>
</reference>
<dbReference type="Gene3D" id="2.30.29.30">
    <property type="entry name" value="Pleckstrin-homology domain (PH domain)/Phosphotyrosine-binding domain (PTB)"/>
    <property type="match status" value="1"/>
</dbReference>
<feature type="region of interest" description="Disordered" evidence="1">
    <location>
        <begin position="355"/>
        <end position="381"/>
    </location>
</feature>
<protein>
    <recommendedName>
        <fullName evidence="2">PH domain-containing protein</fullName>
    </recommendedName>
</protein>
<gene>
    <name evidence="3" type="ORF">BOX15_Mlig028745g1</name>
</gene>
<evidence type="ECO:0000313" key="3">
    <source>
        <dbReference type="EMBL" id="PAA55619.1"/>
    </source>
</evidence>
<keyword evidence="4" id="KW-1185">Reference proteome</keyword>
<dbReference type="InterPro" id="IPR001849">
    <property type="entry name" value="PH_domain"/>
</dbReference>
<dbReference type="EMBL" id="NIVC01002729">
    <property type="protein sequence ID" value="PAA55619.1"/>
    <property type="molecule type" value="Genomic_DNA"/>
</dbReference>
<evidence type="ECO:0000313" key="4">
    <source>
        <dbReference type="Proteomes" id="UP000215902"/>
    </source>
</evidence>
<feature type="compositionally biased region" description="Polar residues" evidence="1">
    <location>
        <begin position="368"/>
        <end position="381"/>
    </location>
</feature>
<dbReference type="InterPro" id="IPR011993">
    <property type="entry name" value="PH-like_dom_sf"/>
</dbReference>
<dbReference type="AlphaFoldDB" id="A0A267E465"/>
<comment type="caution">
    <text evidence="3">The sequence shown here is derived from an EMBL/GenBank/DDBJ whole genome shotgun (WGS) entry which is preliminary data.</text>
</comment>
<accession>A0A267E465</accession>
<feature type="region of interest" description="Disordered" evidence="1">
    <location>
        <begin position="214"/>
        <end position="235"/>
    </location>
</feature>
<dbReference type="SUPFAM" id="SSF50729">
    <property type="entry name" value="PH domain-like"/>
    <property type="match status" value="1"/>
</dbReference>
<dbReference type="Proteomes" id="UP000215902">
    <property type="component" value="Unassembled WGS sequence"/>
</dbReference>
<evidence type="ECO:0000259" key="2">
    <source>
        <dbReference type="SMART" id="SM00233"/>
    </source>
</evidence>
<name>A0A267E465_9PLAT</name>
<proteinExistence type="predicted"/>
<feature type="domain" description="PH" evidence="2">
    <location>
        <begin position="27"/>
        <end position="182"/>
    </location>
</feature>
<organism evidence="3 4">
    <name type="scientific">Macrostomum lignano</name>
    <dbReference type="NCBI Taxonomy" id="282301"/>
    <lineage>
        <taxon>Eukaryota</taxon>
        <taxon>Metazoa</taxon>
        <taxon>Spiralia</taxon>
        <taxon>Lophotrochozoa</taxon>
        <taxon>Platyhelminthes</taxon>
        <taxon>Rhabditophora</taxon>
        <taxon>Macrostomorpha</taxon>
        <taxon>Macrostomida</taxon>
        <taxon>Macrostomidae</taxon>
        <taxon>Macrostomum</taxon>
    </lineage>
</organism>
<sequence>MSFLQRCIWPHGSDENLHLADRQDAETRYSSWLVMSPIEFPGREPGTVTFSRRHWKRQFFELSLVRGQTTQDTNRFHLICYSKNDRNKRPKGCIDLNTVTDLRKMSVPPDELLATLSRKHLCEDCQLMDADPRRRVLICDQLPFFSFEAMFGEHRGRVYLLAEDARQMLDWVRQLSSACGMPDAQNAKPLGMPHAIPSPVTPVAPLLPIPRPWGGEVNANTNRRRSGSPDGRHQPVVDSAVDFEIYNSSALADLADETYGVVGGNQLADETYGVVGGNQSADETYGNLLSSSRDDTYGELLNTTGDDTYGDLRNAGSQEDDGLYGRIDAASLKKKMMTTTAPGAAVARESVDSGAFDAPPSIAPRQFRPQNSGKGVVRQSSTDYENLNQLSALVGAANAPDNVYGNVSDMQK</sequence>
<dbReference type="SMART" id="SM00233">
    <property type="entry name" value="PH"/>
    <property type="match status" value="1"/>
</dbReference>